<dbReference type="PANTHER" id="PTHR30193">
    <property type="entry name" value="ABC TRANSPORTER PERMEASE PROTEIN"/>
    <property type="match status" value="1"/>
</dbReference>
<sequence length="290" mass="32997">MYLKKLKTINYMYWPALFLFLGIVFYPFLHGIRISFTNWNGFSQNYSYIGFENYKRLFLDTNFYIAFKNTLIYGLGSTIFQQTLGMGYALLLNRDFSGRNFLRAIIYLPVLISGLIMGYMWYFIFQYSDGALNDILIFFNLDPRDWLGNPSYGVWIIVAVNTLQYCGVSMVIYLAGLQSISKSYYEAAMIDGATPLQQFKYITLPLLKPAIITSFTLNLIGGLKLFDTIKALTNGGPGYASNSLSTLINVSYFRSQMAGYASAMGLVLFIFIVCVTIIIQKKFTVKEGEL</sequence>
<dbReference type="SUPFAM" id="SSF161098">
    <property type="entry name" value="MetI-like"/>
    <property type="match status" value="1"/>
</dbReference>
<feature type="transmembrane region" description="Helical" evidence="7">
    <location>
        <begin position="257"/>
        <end position="279"/>
    </location>
</feature>
<keyword evidence="6 7" id="KW-0472">Membrane</keyword>
<keyword evidence="4 7" id="KW-0812">Transmembrane</keyword>
<dbReference type="CDD" id="cd06261">
    <property type="entry name" value="TM_PBP2"/>
    <property type="match status" value="1"/>
</dbReference>
<dbReference type="PANTHER" id="PTHR30193:SF37">
    <property type="entry name" value="INNER MEMBRANE ABC TRANSPORTER PERMEASE PROTEIN YCJO"/>
    <property type="match status" value="1"/>
</dbReference>
<keyword evidence="3" id="KW-1003">Cell membrane</keyword>
<feature type="transmembrane region" description="Helical" evidence="7">
    <location>
        <begin position="152"/>
        <end position="175"/>
    </location>
</feature>
<evidence type="ECO:0000256" key="2">
    <source>
        <dbReference type="ARBA" id="ARBA00022448"/>
    </source>
</evidence>
<accession>A0ABU4W6S3</accession>
<dbReference type="InterPro" id="IPR051393">
    <property type="entry name" value="ABC_transporter_permease"/>
</dbReference>
<feature type="transmembrane region" description="Helical" evidence="7">
    <location>
        <begin position="104"/>
        <end position="124"/>
    </location>
</feature>
<evidence type="ECO:0000256" key="6">
    <source>
        <dbReference type="ARBA" id="ARBA00023136"/>
    </source>
</evidence>
<comment type="similarity">
    <text evidence="7">Belongs to the binding-protein-dependent transport system permease family.</text>
</comment>
<evidence type="ECO:0000313" key="9">
    <source>
        <dbReference type="EMBL" id="MDX8334939.1"/>
    </source>
</evidence>
<dbReference type="Proteomes" id="UP001279681">
    <property type="component" value="Unassembled WGS sequence"/>
</dbReference>
<dbReference type="RefSeq" id="WP_320312352.1">
    <property type="nucleotide sequence ID" value="NZ_JAVIKH010000001.1"/>
</dbReference>
<keyword evidence="2 7" id="KW-0813">Transport</keyword>
<feature type="transmembrane region" description="Helical" evidence="7">
    <location>
        <begin position="71"/>
        <end position="92"/>
    </location>
</feature>
<keyword evidence="10" id="KW-1185">Reference proteome</keyword>
<gene>
    <name evidence="9" type="ORF">RFV38_00250</name>
</gene>
<evidence type="ECO:0000313" key="10">
    <source>
        <dbReference type="Proteomes" id="UP001279681"/>
    </source>
</evidence>
<feature type="transmembrane region" description="Helical" evidence="7">
    <location>
        <begin position="12"/>
        <end position="29"/>
    </location>
</feature>
<protein>
    <submittedName>
        <fullName evidence="9">Sugar ABC transporter permease</fullName>
    </submittedName>
</protein>
<reference evidence="10" key="1">
    <citation type="submission" date="2023-07" db="EMBL/GenBank/DDBJ databases">
        <authorList>
            <person name="Colorado M.A."/>
            <person name="Villamil L.M."/>
            <person name="Melo J.F."/>
            <person name="Rodriguez J.A."/>
            <person name="Ruiz R.Y."/>
        </authorList>
    </citation>
    <scope>NUCLEOTIDE SEQUENCE [LARGE SCALE GENOMIC DNA]</scope>
    <source>
        <strain evidence="10">C33</strain>
    </source>
</reference>
<evidence type="ECO:0000256" key="5">
    <source>
        <dbReference type="ARBA" id="ARBA00022989"/>
    </source>
</evidence>
<dbReference type="EMBL" id="JAVIKH010000001">
    <property type="protein sequence ID" value="MDX8334939.1"/>
    <property type="molecule type" value="Genomic_DNA"/>
</dbReference>
<organism evidence="9 10">
    <name type="scientific">Candidatus Cetobacterium colombiensis</name>
    <dbReference type="NCBI Taxonomy" id="3073100"/>
    <lineage>
        <taxon>Bacteria</taxon>
        <taxon>Fusobacteriati</taxon>
        <taxon>Fusobacteriota</taxon>
        <taxon>Fusobacteriia</taxon>
        <taxon>Fusobacteriales</taxon>
        <taxon>Fusobacteriaceae</taxon>
        <taxon>Cetobacterium</taxon>
    </lineage>
</organism>
<name>A0ABU4W6S3_9FUSO</name>
<dbReference type="PROSITE" id="PS50928">
    <property type="entry name" value="ABC_TM1"/>
    <property type="match status" value="1"/>
</dbReference>
<proteinExistence type="inferred from homology"/>
<feature type="domain" description="ABC transmembrane type-1" evidence="8">
    <location>
        <begin position="67"/>
        <end position="279"/>
    </location>
</feature>
<comment type="subcellular location">
    <subcellularLocation>
        <location evidence="1 7">Cell membrane</location>
        <topology evidence="1 7">Multi-pass membrane protein</topology>
    </subcellularLocation>
</comment>
<dbReference type="Pfam" id="PF00528">
    <property type="entry name" value="BPD_transp_1"/>
    <property type="match status" value="1"/>
</dbReference>
<comment type="caution">
    <text evidence="9">The sequence shown here is derived from an EMBL/GenBank/DDBJ whole genome shotgun (WGS) entry which is preliminary data.</text>
</comment>
<evidence type="ECO:0000256" key="3">
    <source>
        <dbReference type="ARBA" id="ARBA00022475"/>
    </source>
</evidence>
<dbReference type="InterPro" id="IPR000515">
    <property type="entry name" value="MetI-like"/>
</dbReference>
<dbReference type="InterPro" id="IPR035906">
    <property type="entry name" value="MetI-like_sf"/>
</dbReference>
<evidence type="ECO:0000256" key="7">
    <source>
        <dbReference type="RuleBase" id="RU363032"/>
    </source>
</evidence>
<evidence type="ECO:0000256" key="4">
    <source>
        <dbReference type="ARBA" id="ARBA00022692"/>
    </source>
</evidence>
<evidence type="ECO:0000256" key="1">
    <source>
        <dbReference type="ARBA" id="ARBA00004651"/>
    </source>
</evidence>
<dbReference type="Gene3D" id="1.10.3720.10">
    <property type="entry name" value="MetI-like"/>
    <property type="match status" value="1"/>
</dbReference>
<evidence type="ECO:0000259" key="8">
    <source>
        <dbReference type="PROSITE" id="PS50928"/>
    </source>
</evidence>
<keyword evidence="5 7" id="KW-1133">Transmembrane helix</keyword>